<feature type="transmembrane region" description="Helical" evidence="1">
    <location>
        <begin position="174"/>
        <end position="191"/>
    </location>
</feature>
<gene>
    <name evidence="2" type="ORF">NCTC8081_02353</name>
</gene>
<dbReference type="AlphaFoldDB" id="A0A2X3CIV9"/>
<accession>A0A2X3CIV9</accession>
<sequence>MNNLLLKTTCITLFLFPFLPYIKEFNFILGNLIELSLICAIIIINICSNLKKINKVVFCQMIIILFFILFLLINIRSKNLSDGLSALRIYIEPFIIGISFTNIYVKFGKSGITKILSTILLSVLIICILGIIQFIFPDIILKIRPSGMYKVLRPKSDFISLSVYNRVMSIMNDPNVYSVFLVVIYPIVDLLKYSNDKFFKRIYLYKLLIIMNIILTNSRQGMILILFYIIVSNFINRYLHEFSNIIINLKLILKYIINTIILILTILNIDKIINSVLEIFRIDTLHNLNGREDKNTIVKKMLFDRDFIYILFGNGLNTGREFIFENSFNLIISQVGIIGIFIVIFVYFIFYKSFPIKSKGFIKREYIYILTFIILMYSGDYILIPQVSIYFFIVVFSLVLFENKNIHLN</sequence>
<dbReference type="EMBL" id="UAWO01000002">
    <property type="protein sequence ID" value="SQC08425.1"/>
    <property type="molecule type" value="Genomic_DNA"/>
</dbReference>
<feature type="transmembrane region" description="Helical" evidence="1">
    <location>
        <begin position="25"/>
        <end position="44"/>
    </location>
</feature>
<keyword evidence="1" id="KW-1133">Transmembrane helix</keyword>
<feature type="transmembrane region" description="Helical" evidence="1">
    <location>
        <begin position="87"/>
        <end position="105"/>
    </location>
</feature>
<reference evidence="2 3" key="1">
    <citation type="submission" date="2018-06" db="EMBL/GenBank/DDBJ databases">
        <authorList>
            <consortium name="Pathogen Informatics"/>
            <person name="Doyle S."/>
        </authorList>
    </citation>
    <scope>NUCLEOTIDE SEQUENCE [LARGE SCALE GENOMIC DNA]</scope>
    <source>
        <strain evidence="2 3">NCTC8081</strain>
    </source>
</reference>
<feature type="transmembrane region" description="Helical" evidence="1">
    <location>
        <begin position="56"/>
        <end position="75"/>
    </location>
</feature>
<organism evidence="2 3">
    <name type="scientific">Clostridium perfringens</name>
    <dbReference type="NCBI Taxonomy" id="1502"/>
    <lineage>
        <taxon>Bacteria</taxon>
        <taxon>Bacillati</taxon>
        <taxon>Bacillota</taxon>
        <taxon>Clostridia</taxon>
        <taxon>Eubacteriales</taxon>
        <taxon>Clostridiaceae</taxon>
        <taxon>Clostridium</taxon>
    </lineage>
</organism>
<dbReference type="RefSeq" id="WP_111946088.1">
    <property type="nucleotide sequence ID" value="NZ_CATNYA010000088.1"/>
</dbReference>
<dbReference type="GO" id="GO:0016874">
    <property type="term" value="F:ligase activity"/>
    <property type="evidence" value="ECO:0007669"/>
    <property type="project" value="UniProtKB-KW"/>
</dbReference>
<keyword evidence="2" id="KW-0436">Ligase</keyword>
<evidence type="ECO:0000313" key="3">
    <source>
        <dbReference type="Proteomes" id="UP000250234"/>
    </source>
</evidence>
<feature type="transmembrane region" description="Helical" evidence="1">
    <location>
        <begin position="251"/>
        <end position="269"/>
    </location>
</feature>
<evidence type="ECO:0000256" key="1">
    <source>
        <dbReference type="SAM" id="Phobius"/>
    </source>
</evidence>
<evidence type="ECO:0000313" key="2">
    <source>
        <dbReference type="EMBL" id="SQC08425.1"/>
    </source>
</evidence>
<feature type="transmembrane region" description="Helical" evidence="1">
    <location>
        <begin position="389"/>
        <end position="406"/>
    </location>
</feature>
<proteinExistence type="predicted"/>
<keyword evidence="1" id="KW-0472">Membrane</keyword>
<protein>
    <submittedName>
        <fullName evidence="2">Lipid A core - O-antigen ligase and related enzymes</fullName>
    </submittedName>
</protein>
<keyword evidence="1" id="KW-0812">Transmembrane</keyword>
<dbReference type="Proteomes" id="UP000250234">
    <property type="component" value="Unassembled WGS sequence"/>
</dbReference>
<name>A0A2X3CIV9_CLOPF</name>
<feature type="transmembrane region" description="Helical" evidence="1">
    <location>
        <begin position="331"/>
        <end position="354"/>
    </location>
</feature>
<feature type="transmembrane region" description="Helical" evidence="1">
    <location>
        <begin position="117"/>
        <end position="136"/>
    </location>
</feature>